<dbReference type="EMBL" id="AP019782">
    <property type="protein sequence ID" value="BBL72081.1"/>
    <property type="molecule type" value="Genomic_DNA"/>
</dbReference>
<gene>
    <name evidence="1" type="ORF">MoryE10_26870</name>
</gene>
<keyword evidence="2" id="KW-1185">Reference proteome</keyword>
<dbReference type="PROSITE" id="PS51257">
    <property type="entry name" value="PROKAR_LIPOPROTEIN"/>
    <property type="match status" value="1"/>
</dbReference>
<dbReference type="AlphaFoldDB" id="A0A8D4VQS8"/>
<evidence type="ECO:0000313" key="2">
    <source>
        <dbReference type="Proteomes" id="UP000824988"/>
    </source>
</evidence>
<reference evidence="1" key="1">
    <citation type="submission" date="2019-06" db="EMBL/GenBank/DDBJ databases">
        <title>Complete genome sequence of Methylogaea oryzae strain JCM16910.</title>
        <authorList>
            <person name="Asakawa S."/>
        </authorList>
    </citation>
    <scope>NUCLEOTIDE SEQUENCE</scope>
    <source>
        <strain evidence="1">E10</strain>
    </source>
</reference>
<evidence type="ECO:0008006" key="3">
    <source>
        <dbReference type="Google" id="ProtNLM"/>
    </source>
</evidence>
<accession>A0A8D4VQS8</accession>
<dbReference type="Proteomes" id="UP000824988">
    <property type="component" value="Chromosome"/>
</dbReference>
<proteinExistence type="predicted"/>
<evidence type="ECO:0000313" key="1">
    <source>
        <dbReference type="EMBL" id="BBL72081.1"/>
    </source>
</evidence>
<dbReference type="KEGG" id="moz:MoryE10_26870"/>
<protein>
    <recommendedName>
        <fullName evidence="3">Lipoprotein</fullName>
    </recommendedName>
</protein>
<organism evidence="1 2">
    <name type="scientific">Methylogaea oryzae</name>
    <dbReference type="NCBI Taxonomy" id="1295382"/>
    <lineage>
        <taxon>Bacteria</taxon>
        <taxon>Pseudomonadati</taxon>
        <taxon>Pseudomonadota</taxon>
        <taxon>Gammaproteobacteria</taxon>
        <taxon>Methylococcales</taxon>
        <taxon>Methylococcaceae</taxon>
        <taxon>Methylogaea</taxon>
    </lineage>
</organism>
<sequence length="83" mass="9686">MSTIARQMHSGIVTLLVSVLLAGCVSYSPYAAYPYGNRPYRSYGYGYYPNYGASAYYTYPRYNYAPQHHHHRHHHRDRDHDGD</sequence>
<dbReference type="RefSeq" id="WP_054774717.1">
    <property type="nucleotide sequence ID" value="NZ_AP019782.1"/>
</dbReference>
<name>A0A8D4VQS8_9GAMM</name>